<dbReference type="GO" id="GO:0003677">
    <property type="term" value="F:DNA binding"/>
    <property type="evidence" value="ECO:0007669"/>
    <property type="project" value="InterPro"/>
</dbReference>
<accession>A0A840IDQ2</accession>
<gene>
    <name evidence="2" type="ORF">BDZ31_002468</name>
</gene>
<reference evidence="2 3" key="1">
    <citation type="submission" date="2020-08" db="EMBL/GenBank/DDBJ databases">
        <title>Genomic Encyclopedia of Archaeal and Bacterial Type Strains, Phase II (KMG-II): from individual species to whole genera.</title>
        <authorList>
            <person name="Goeker M."/>
        </authorList>
    </citation>
    <scope>NUCLEOTIDE SEQUENCE [LARGE SCALE GENOMIC DNA]</scope>
    <source>
        <strain evidence="2 3">DSM 23288</strain>
    </source>
</reference>
<dbReference type="InterPro" id="IPR001387">
    <property type="entry name" value="Cro/C1-type_HTH"/>
</dbReference>
<comment type="caution">
    <text evidence="2">The sequence shown here is derived from an EMBL/GenBank/DDBJ whole genome shotgun (WGS) entry which is preliminary data.</text>
</comment>
<dbReference type="PROSITE" id="PS50943">
    <property type="entry name" value="HTH_CROC1"/>
    <property type="match status" value="1"/>
</dbReference>
<dbReference type="InterPro" id="IPR010982">
    <property type="entry name" value="Lambda_DNA-bd_dom_sf"/>
</dbReference>
<dbReference type="SMART" id="SM00530">
    <property type="entry name" value="HTH_XRE"/>
    <property type="match status" value="1"/>
</dbReference>
<dbReference type="AlphaFoldDB" id="A0A840IDQ2"/>
<evidence type="ECO:0000313" key="3">
    <source>
        <dbReference type="Proteomes" id="UP000585272"/>
    </source>
</evidence>
<dbReference type="CDD" id="cd00093">
    <property type="entry name" value="HTH_XRE"/>
    <property type="match status" value="1"/>
</dbReference>
<dbReference type="Pfam" id="PF13560">
    <property type="entry name" value="HTH_31"/>
    <property type="match status" value="1"/>
</dbReference>
<dbReference type="EMBL" id="JACHNU010000002">
    <property type="protein sequence ID" value="MBB4662882.1"/>
    <property type="molecule type" value="Genomic_DNA"/>
</dbReference>
<name>A0A840IDQ2_9ACTN</name>
<dbReference type="Proteomes" id="UP000585272">
    <property type="component" value="Unassembled WGS sequence"/>
</dbReference>
<keyword evidence="3" id="KW-1185">Reference proteome</keyword>
<dbReference type="RefSeq" id="WP_183342400.1">
    <property type="nucleotide sequence ID" value="NZ_JACHNU010000002.1"/>
</dbReference>
<dbReference type="Gene3D" id="1.10.260.40">
    <property type="entry name" value="lambda repressor-like DNA-binding domains"/>
    <property type="match status" value="1"/>
</dbReference>
<evidence type="ECO:0000313" key="2">
    <source>
        <dbReference type="EMBL" id="MBB4662882.1"/>
    </source>
</evidence>
<dbReference type="SUPFAM" id="SSF47413">
    <property type="entry name" value="lambda repressor-like DNA-binding domains"/>
    <property type="match status" value="1"/>
</dbReference>
<sequence>MPEVDPIELDRLGHAIRVRRHTLRLSQDQAARHAGMHRNYIGALERGEINPTYGTLLRVSTGLRIPIERLIAKARSGHEDG</sequence>
<protein>
    <submittedName>
        <fullName evidence="2">Transcriptional regulator with XRE-family HTH domain</fullName>
    </submittedName>
</protein>
<proteinExistence type="predicted"/>
<feature type="domain" description="HTH cro/C1-type" evidence="1">
    <location>
        <begin position="16"/>
        <end position="70"/>
    </location>
</feature>
<organism evidence="2 3">
    <name type="scientific">Conexibacter arvalis</name>
    <dbReference type="NCBI Taxonomy" id="912552"/>
    <lineage>
        <taxon>Bacteria</taxon>
        <taxon>Bacillati</taxon>
        <taxon>Actinomycetota</taxon>
        <taxon>Thermoleophilia</taxon>
        <taxon>Solirubrobacterales</taxon>
        <taxon>Conexibacteraceae</taxon>
        <taxon>Conexibacter</taxon>
    </lineage>
</organism>
<evidence type="ECO:0000259" key="1">
    <source>
        <dbReference type="PROSITE" id="PS50943"/>
    </source>
</evidence>